<protein>
    <submittedName>
        <fullName evidence="1">Uncharacterized protein</fullName>
    </submittedName>
</protein>
<dbReference type="EMBL" id="MN988501">
    <property type="protein sequence ID" value="QIG69007.1"/>
    <property type="molecule type" value="Genomic_DNA"/>
</dbReference>
<evidence type="ECO:0000313" key="2">
    <source>
        <dbReference type="Proteomes" id="UP000649522"/>
    </source>
</evidence>
<accession>A0A7S5QZT8</accession>
<proteinExistence type="predicted"/>
<dbReference type="Proteomes" id="UP000649522">
    <property type="component" value="Segment"/>
</dbReference>
<reference evidence="1" key="1">
    <citation type="submission" date="2020-01" db="EMBL/GenBank/DDBJ databases">
        <title>Patterns of diversity and host range of bacteriophage communities associated with bean-nodulatin bacteria.</title>
        <authorList>
            <person name="Vann Cauwenberghe J."/>
            <person name="Santamaria R.I."/>
            <person name="Bustos P."/>
            <person name="Juarez S."/>
            <person name="Gonzalez V."/>
        </authorList>
    </citation>
    <scope>NUCLEOTIDE SEQUENCE</scope>
</reference>
<name>A0A7S5QZT8_9CAUD</name>
<organism evidence="1 2">
    <name type="scientific">Rhizobium phage RHph_Y3_43</name>
    <dbReference type="NCBI Taxonomy" id="2509778"/>
    <lineage>
        <taxon>Viruses</taxon>
        <taxon>Duplodnaviria</taxon>
        <taxon>Heunggongvirae</taxon>
        <taxon>Uroviricota</taxon>
        <taxon>Caudoviricetes</taxon>
        <taxon>Kleczkowskavirus</taxon>
        <taxon>Kleczkowskavirus RHEph4</taxon>
    </lineage>
</organism>
<gene>
    <name evidence="1" type="ORF">EVB73_071</name>
</gene>
<evidence type="ECO:0000313" key="1">
    <source>
        <dbReference type="EMBL" id="QIG69007.1"/>
    </source>
</evidence>
<sequence length="174" mass="19418">MTKYYATRGQVARFAKRQNIHSFWSVNMPGFGWKLVEMPGDDQLARDYAAAQDFVSHVEIQHIDEGRKPGYEGVLIVTCLKSELPEGIPFRCEPITPSLWAEGAADNFEHRARSSTVAGPRAKSDAESPVKTVWRIADEMVGQDRKAVIAACVAAGVNPSTASTQYYKWNKERK</sequence>